<gene>
    <name evidence="2" type="ORF">WMO29_14995</name>
</gene>
<dbReference type="SUPFAM" id="SSF54106">
    <property type="entry name" value="LysM domain"/>
    <property type="match status" value="1"/>
</dbReference>
<feature type="domain" description="LysM" evidence="1">
    <location>
        <begin position="7"/>
        <end position="51"/>
    </location>
</feature>
<name>A0ABV1FL29_9FIRM</name>
<organism evidence="2 3">
    <name type="scientific">Laedolimicola intestinihominis</name>
    <dbReference type="NCBI Taxonomy" id="3133166"/>
    <lineage>
        <taxon>Bacteria</taxon>
        <taxon>Bacillati</taxon>
        <taxon>Bacillota</taxon>
        <taxon>Clostridia</taxon>
        <taxon>Lachnospirales</taxon>
        <taxon>Lachnospiraceae</taxon>
        <taxon>Laedolimicola</taxon>
    </lineage>
</organism>
<dbReference type="InterPro" id="IPR018392">
    <property type="entry name" value="LysM"/>
</dbReference>
<dbReference type="RefSeq" id="WP_349165340.1">
    <property type="nucleotide sequence ID" value="NZ_JBBMFE010000018.1"/>
</dbReference>
<comment type="caution">
    <text evidence="2">The sequence shown here is derived from an EMBL/GenBank/DDBJ whole genome shotgun (WGS) entry which is preliminary data.</text>
</comment>
<keyword evidence="3" id="KW-1185">Reference proteome</keyword>
<reference evidence="2 3" key="1">
    <citation type="submission" date="2024-03" db="EMBL/GenBank/DDBJ databases">
        <title>Human intestinal bacterial collection.</title>
        <authorList>
            <person name="Pauvert C."/>
            <person name="Hitch T.C.A."/>
            <person name="Clavel T."/>
        </authorList>
    </citation>
    <scope>NUCLEOTIDE SEQUENCE [LARGE SCALE GENOMIC DNA]</scope>
    <source>
        <strain evidence="2 3">CLA-AA-H132</strain>
    </source>
</reference>
<dbReference type="SMART" id="SM00257">
    <property type="entry name" value="LysM"/>
    <property type="match status" value="1"/>
</dbReference>
<sequence>MEKCMGFLHTVEKGDTLYALSRRYRVPLGALLYVNPYINVYNLQVGDEVCIPLRRRPRQVPPEKERGEGKTIASG</sequence>
<dbReference type="Pfam" id="PF01476">
    <property type="entry name" value="LysM"/>
    <property type="match status" value="1"/>
</dbReference>
<proteinExistence type="predicted"/>
<dbReference type="InterPro" id="IPR036779">
    <property type="entry name" value="LysM_dom_sf"/>
</dbReference>
<dbReference type="Gene3D" id="3.10.350.10">
    <property type="entry name" value="LysM domain"/>
    <property type="match status" value="1"/>
</dbReference>
<dbReference type="Proteomes" id="UP001438008">
    <property type="component" value="Unassembled WGS sequence"/>
</dbReference>
<evidence type="ECO:0000313" key="2">
    <source>
        <dbReference type="EMBL" id="MEQ2473779.1"/>
    </source>
</evidence>
<accession>A0ABV1FL29</accession>
<dbReference type="PROSITE" id="PS51782">
    <property type="entry name" value="LYSM"/>
    <property type="match status" value="1"/>
</dbReference>
<protein>
    <submittedName>
        <fullName evidence="2">LysM domain-containing protein</fullName>
    </submittedName>
</protein>
<evidence type="ECO:0000313" key="3">
    <source>
        <dbReference type="Proteomes" id="UP001438008"/>
    </source>
</evidence>
<evidence type="ECO:0000259" key="1">
    <source>
        <dbReference type="PROSITE" id="PS51782"/>
    </source>
</evidence>
<dbReference type="CDD" id="cd00118">
    <property type="entry name" value="LysM"/>
    <property type="match status" value="1"/>
</dbReference>
<dbReference type="EMBL" id="JBBMFE010000018">
    <property type="protein sequence ID" value="MEQ2473779.1"/>
    <property type="molecule type" value="Genomic_DNA"/>
</dbReference>